<accession>A0A2G8RLI2</accession>
<protein>
    <submittedName>
        <fullName evidence="2">Uncharacterized protein</fullName>
    </submittedName>
</protein>
<reference evidence="2 3" key="1">
    <citation type="journal article" date="2015" name="Sci. Rep.">
        <title>Chromosome-level genome map provides insights into diverse defense mechanisms in the medicinal fungus Ganoderma sinense.</title>
        <authorList>
            <person name="Zhu Y."/>
            <person name="Xu J."/>
            <person name="Sun C."/>
            <person name="Zhou S."/>
            <person name="Xu H."/>
            <person name="Nelson D.R."/>
            <person name="Qian J."/>
            <person name="Song J."/>
            <person name="Luo H."/>
            <person name="Xiang L."/>
            <person name="Li Y."/>
            <person name="Xu Z."/>
            <person name="Ji A."/>
            <person name="Wang L."/>
            <person name="Lu S."/>
            <person name="Hayward A."/>
            <person name="Sun W."/>
            <person name="Li X."/>
            <person name="Schwartz D.C."/>
            <person name="Wang Y."/>
            <person name="Chen S."/>
        </authorList>
    </citation>
    <scope>NUCLEOTIDE SEQUENCE [LARGE SCALE GENOMIC DNA]</scope>
    <source>
        <strain evidence="2 3">ZZ0214-1</strain>
    </source>
</reference>
<feature type="compositionally biased region" description="Low complexity" evidence="1">
    <location>
        <begin position="92"/>
        <end position="103"/>
    </location>
</feature>
<evidence type="ECO:0000313" key="3">
    <source>
        <dbReference type="Proteomes" id="UP000230002"/>
    </source>
</evidence>
<proteinExistence type="predicted"/>
<comment type="caution">
    <text evidence="2">The sequence shown here is derived from an EMBL/GenBank/DDBJ whole genome shotgun (WGS) entry which is preliminary data.</text>
</comment>
<keyword evidence="3" id="KW-1185">Reference proteome</keyword>
<dbReference type="AlphaFoldDB" id="A0A2G8RLI2"/>
<evidence type="ECO:0000313" key="2">
    <source>
        <dbReference type="EMBL" id="PIL22372.1"/>
    </source>
</evidence>
<name>A0A2G8RLI2_9APHY</name>
<dbReference type="Proteomes" id="UP000230002">
    <property type="component" value="Unassembled WGS sequence"/>
</dbReference>
<dbReference type="EMBL" id="AYKW01000069">
    <property type="protein sequence ID" value="PIL22372.1"/>
    <property type="molecule type" value="Genomic_DNA"/>
</dbReference>
<evidence type="ECO:0000256" key="1">
    <source>
        <dbReference type="SAM" id="MobiDB-lite"/>
    </source>
</evidence>
<organism evidence="2 3">
    <name type="scientific">Ganoderma sinense ZZ0214-1</name>
    <dbReference type="NCBI Taxonomy" id="1077348"/>
    <lineage>
        <taxon>Eukaryota</taxon>
        <taxon>Fungi</taxon>
        <taxon>Dikarya</taxon>
        <taxon>Basidiomycota</taxon>
        <taxon>Agaricomycotina</taxon>
        <taxon>Agaricomycetes</taxon>
        <taxon>Polyporales</taxon>
        <taxon>Polyporaceae</taxon>
        <taxon>Ganoderma</taxon>
    </lineage>
</organism>
<gene>
    <name evidence="2" type="ORF">GSI_15060</name>
</gene>
<sequence length="119" mass="12141">MAAQGELCRSPNGDISTNAHPGRVHHPLPFLLTAPAVPDPSAAAPPPGLALSSSPALPLPPPSSVQQWPASMHRAQRPTCAFRAQPRLPAQSGDSSGNSSISASAPVAPVAFFRLPSKG</sequence>
<feature type="region of interest" description="Disordered" evidence="1">
    <location>
        <begin position="1"/>
        <end position="103"/>
    </location>
</feature>